<feature type="region of interest" description="Disordered" evidence="1">
    <location>
        <begin position="1"/>
        <end position="32"/>
    </location>
</feature>
<sequence>MQTTRQDAMIMPTVSSFSAPTRSAAGRSASAMSTEEIKARIEAMYAARDVDNPPALVD</sequence>
<dbReference type="EMBL" id="JAWLUP010000081">
    <property type="protein sequence ID" value="MDV7267329.1"/>
    <property type="molecule type" value="Genomic_DNA"/>
</dbReference>
<evidence type="ECO:0000313" key="3">
    <source>
        <dbReference type="Proteomes" id="UP001185863"/>
    </source>
</evidence>
<organism evidence="2 3">
    <name type="scientific">Rhodococcus oxybenzonivorans</name>
    <dbReference type="NCBI Taxonomy" id="1990687"/>
    <lineage>
        <taxon>Bacteria</taxon>
        <taxon>Bacillati</taxon>
        <taxon>Actinomycetota</taxon>
        <taxon>Actinomycetes</taxon>
        <taxon>Mycobacteriales</taxon>
        <taxon>Nocardiaceae</taxon>
        <taxon>Rhodococcus</taxon>
    </lineage>
</organism>
<evidence type="ECO:0000256" key="1">
    <source>
        <dbReference type="SAM" id="MobiDB-lite"/>
    </source>
</evidence>
<dbReference type="Proteomes" id="UP001185863">
    <property type="component" value="Unassembled WGS sequence"/>
</dbReference>
<feature type="compositionally biased region" description="Low complexity" evidence="1">
    <location>
        <begin position="18"/>
        <end position="32"/>
    </location>
</feature>
<comment type="caution">
    <text evidence="2">The sequence shown here is derived from an EMBL/GenBank/DDBJ whole genome shotgun (WGS) entry which is preliminary data.</text>
</comment>
<proteinExistence type="predicted"/>
<dbReference type="AlphaFoldDB" id="A0AAE4V409"/>
<protein>
    <submittedName>
        <fullName evidence="2">Uncharacterized protein</fullName>
    </submittedName>
</protein>
<name>A0AAE4V409_9NOCA</name>
<gene>
    <name evidence="2" type="ORF">R4315_22640</name>
</gene>
<dbReference type="RefSeq" id="WP_317743739.1">
    <property type="nucleotide sequence ID" value="NZ_JAWLUP010000081.1"/>
</dbReference>
<reference evidence="2" key="1">
    <citation type="submission" date="2023-10" db="EMBL/GenBank/DDBJ databases">
        <title>Development of a sustainable strategy for remediation of hydrocarbon-contaminated territories based on the waste exchange concept.</title>
        <authorList>
            <person name="Krivoruchko A."/>
        </authorList>
    </citation>
    <scope>NUCLEOTIDE SEQUENCE</scope>
    <source>
        <strain evidence="2">IEGM 68</strain>
    </source>
</reference>
<evidence type="ECO:0000313" key="2">
    <source>
        <dbReference type="EMBL" id="MDV7267329.1"/>
    </source>
</evidence>
<accession>A0AAE4V409</accession>